<reference evidence="20 21" key="1">
    <citation type="submission" date="2020-09" db="EMBL/GenBank/DDBJ databases">
        <title>Complete genome sequence of altererythrobacter flavus SS-21NJ, isolated from Dongying oil sludge in Shandong province.</title>
        <authorList>
            <person name="Sun S."/>
            <person name="Zhang Z."/>
        </authorList>
    </citation>
    <scope>NUCLEOTIDE SEQUENCE [LARGE SCALE GENOMIC DNA]</scope>
    <source>
        <strain evidence="20 21">SS-21NJ</strain>
    </source>
</reference>
<dbReference type="InterPro" id="IPR000374">
    <property type="entry name" value="PC_trans"/>
</dbReference>
<feature type="transmembrane region" description="Helical" evidence="19">
    <location>
        <begin position="138"/>
        <end position="159"/>
    </location>
</feature>
<evidence type="ECO:0000256" key="6">
    <source>
        <dbReference type="ARBA" id="ARBA00012487"/>
    </source>
</evidence>
<evidence type="ECO:0000256" key="5">
    <source>
        <dbReference type="ARBA" id="ARBA00010185"/>
    </source>
</evidence>
<keyword evidence="16" id="KW-0594">Phospholipid biosynthesis</keyword>
<evidence type="ECO:0000256" key="16">
    <source>
        <dbReference type="ARBA" id="ARBA00023209"/>
    </source>
</evidence>
<protein>
    <recommendedName>
        <fullName evidence="7 18">Phosphatidate cytidylyltransferase</fullName>
        <ecNumber evidence="6 18">2.7.7.41</ecNumber>
    </recommendedName>
</protein>
<evidence type="ECO:0000256" key="11">
    <source>
        <dbReference type="ARBA" id="ARBA00022692"/>
    </source>
</evidence>
<dbReference type="GO" id="GO:0016779">
    <property type="term" value="F:nucleotidyltransferase activity"/>
    <property type="evidence" value="ECO:0007669"/>
    <property type="project" value="UniProtKB-KW"/>
</dbReference>
<comment type="pathway">
    <text evidence="4">Lipid metabolism.</text>
</comment>
<evidence type="ECO:0000313" key="21">
    <source>
        <dbReference type="Proteomes" id="UP000663637"/>
    </source>
</evidence>
<dbReference type="EMBL" id="CP061510">
    <property type="protein sequence ID" value="QSB43457.1"/>
    <property type="molecule type" value="Genomic_DNA"/>
</dbReference>
<keyword evidence="17" id="KW-1208">Phospholipid metabolism</keyword>
<dbReference type="Pfam" id="PF01148">
    <property type="entry name" value="CTP_transf_1"/>
    <property type="match status" value="1"/>
</dbReference>
<dbReference type="Proteomes" id="UP000663637">
    <property type="component" value="Chromosome"/>
</dbReference>
<keyword evidence="9" id="KW-0444">Lipid biosynthesis</keyword>
<feature type="transmembrane region" description="Helical" evidence="19">
    <location>
        <begin position="96"/>
        <end position="118"/>
    </location>
</feature>
<dbReference type="PROSITE" id="PS01315">
    <property type="entry name" value="CDS"/>
    <property type="match status" value="1"/>
</dbReference>
<feature type="transmembrane region" description="Helical" evidence="19">
    <location>
        <begin position="17"/>
        <end position="35"/>
    </location>
</feature>
<evidence type="ECO:0000256" key="9">
    <source>
        <dbReference type="ARBA" id="ARBA00022516"/>
    </source>
</evidence>
<comment type="catalytic activity">
    <reaction evidence="1 18">
        <text>a 1,2-diacyl-sn-glycero-3-phosphate + CTP + H(+) = a CDP-1,2-diacyl-sn-glycerol + diphosphate</text>
        <dbReference type="Rhea" id="RHEA:16229"/>
        <dbReference type="ChEBI" id="CHEBI:15378"/>
        <dbReference type="ChEBI" id="CHEBI:33019"/>
        <dbReference type="ChEBI" id="CHEBI:37563"/>
        <dbReference type="ChEBI" id="CHEBI:58332"/>
        <dbReference type="ChEBI" id="CHEBI:58608"/>
        <dbReference type="EC" id="2.7.7.41"/>
    </reaction>
</comment>
<sequence length="240" mass="25263">MADGEANVGSQAKNADLGARVVSAIVMVVIAGIALMLGSWVWLAFVALVALAALWEWNGLVKGAGRSPASEVLWVFFGVIYIGVAALGMVQLRALYLPIFFAAGFIVPIIAVDVGAYFMGRALGGPKIAPRISPSKTWAGLAGGILGASIVYLVVGYNWADSYFVSNEGFFGWKSVVGALILGTVVAVLAQAGDFFESWMKRRAGLKDSGRLIPGHGGVLDRVDGLIAVFFVLTLTRNLL</sequence>
<evidence type="ECO:0000256" key="3">
    <source>
        <dbReference type="ARBA" id="ARBA00005119"/>
    </source>
</evidence>
<evidence type="ECO:0000256" key="10">
    <source>
        <dbReference type="ARBA" id="ARBA00022679"/>
    </source>
</evidence>
<keyword evidence="12 18" id="KW-0548">Nucleotidyltransferase</keyword>
<evidence type="ECO:0000256" key="7">
    <source>
        <dbReference type="ARBA" id="ARBA00019373"/>
    </source>
</evidence>
<feature type="transmembrane region" description="Helical" evidence="19">
    <location>
        <begin position="171"/>
        <end position="193"/>
    </location>
</feature>
<evidence type="ECO:0000256" key="15">
    <source>
        <dbReference type="ARBA" id="ARBA00023136"/>
    </source>
</evidence>
<keyword evidence="15 19" id="KW-0472">Membrane</keyword>
<evidence type="ECO:0000313" key="20">
    <source>
        <dbReference type="EMBL" id="QSB43457.1"/>
    </source>
</evidence>
<evidence type="ECO:0000256" key="1">
    <source>
        <dbReference type="ARBA" id="ARBA00001698"/>
    </source>
</evidence>
<comment type="subcellular location">
    <subcellularLocation>
        <location evidence="2">Cell membrane</location>
        <topology evidence="2">Multi-pass membrane protein</topology>
    </subcellularLocation>
</comment>
<evidence type="ECO:0000256" key="13">
    <source>
        <dbReference type="ARBA" id="ARBA00022989"/>
    </source>
</evidence>
<keyword evidence="10 18" id="KW-0808">Transferase</keyword>
<gene>
    <name evidence="20" type="ORF">IDJ81_08595</name>
</gene>
<evidence type="ECO:0000256" key="12">
    <source>
        <dbReference type="ARBA" id="ARBA00022695"/>
    </source>
</evidence>
<feature type="transmembrane region" description="Helical" evidence="19">
    <location>
        <begin position="72"/>
        <end position="90"/>
    </location>
</feature>
<dbReference type="PANTHER" id="PTHR46382">
    <property type="entry name" value="PHOSPHATIDATE CYTIDYLYLTRANSFERASE"/>
    <property type="match status" value="1"/>
</dbReference>
<dbReference type="RefSeq" id="WP_205440839.1">
    <property type="nucleotide sequence ID" value="NZ_CP061510.1"/>
</dbReference>
<evidence type="ECO:0000256" key="14">
    <source>
        <dbReference type="ARBA" id="ARBA00023098"/>
    </source>
</evidence>
<accession>A0ABX7K680</accession>
<keyword evidence="13 19" id="KW-1133">Transmembrane helix</keyword>
<evidence type="ECO:0000256" key="4">
    <source>
        <dbReference type="ARBA" id="ARBA00005189"/>
    </source>
</evidence>
<organism evidence="20 21">
    <name type="scientific">Tsuneonella flava</name>
    <dbReference type="NCBI Taxonomy" id="2055955"/>
    <lineage>
        <taxon>Bacteria</taxon>
        <taxon>Pseudomonadati</taxon>
        <taxon>Pseudomonadota</taxon>
        <taxon>Alphaproteobacteria</taxon>
        <taxon>Sphingomonadales</taxon>
        <taxon>Erythrobacteraceae</taxon>
        <taxon>Tsuneonella</taxon>
    </lineage>
</organism>
<keyword evidence="14" id="KW-0443">Lipid metabolism</keyword>
<comment type="pathway">
    <text evidence="3 18">Phospholipid metabolism; CDP-diacylglycerol biosynthesis; CDP-diacylglycerol from sn-glycerol 3-phosphate: step 3/3.</text>
</comment>
<keyword evidence="21" id="KW-1185">Reference proteome</keyword>
<evidence type="ECO:0000256" key="8">
    <source>
        <dbReference type="ARBA" id="ARBA00022475"/>
    </source>
</evidence>
<keyword evidence="11 18" id="KW-0812">Transmembrane</keyword>
<name>A0ABX7K680_9SPHN</name>
<evidence type="ECO:0000256" key="18">
    <source>
        <dbReference type="RuleBase" id="RU003938"/>
    </source>
</evidence>
<evidence type="ECO:0000256" key="2">
    <source>
        <dbReference type="ARBA" id="ARBA00004651"/>
    </source>
</evidence>
<evidence type="ECO:0000256" key="19">
    <source>
        <dbReference type="SAM" id="Phobius"/>
    </source>
</evidence>
<dbReference type="EC" id="2.7.7.41" evidence="6 18"/>
<keyword evidence="8" id="KW-1003">Cell membrane</keyword>
<proteinExistence type="inferred from homology"/>
<evidence type="ECO:0000256" key="17">
    <source>
        <dbReference type="ARBA" id="ARBA00023264"/>
    </source>
</evidence>
<dbReference type="PANTHER" id="PTHR46382:SF1">
    <property type="entry name" value="PHOSPHATIDATE CYTIDYLYLTRANSFERASE"/>
    <property type="match status" value="1"/>
</dbReference>
<comment type="similarity">
    <text evidence="5 18">Belongs to the CDS family.</text>
</comment>